<sequence>MKKLLAIVFITINMIGFAQSDSIFYEQLAFDFYRTKIIKSFQTKKRIKVYKYFHEFQSSNIHFSIGDCLSNSDNNKKDRFHPLKDYRDSQLNYKSNRFKLDLSNLDKQTFKIKKSGRGSYPKLFISAPHIKYKNFSRVYVNIYERHSKYKTIIYHIEFDEFGNIMNWCKSNFELMINH</sequence>
<protein>
    <recommendedName>
        <fullName evidence="3">DUF4251 domain-containing protein</fullName>
    </recommendedName>
</protein>
<proteinExistence type="predicted"/>
<name>A0ABT3RWB3_9BACT</name>
<gene>
    <name evidence="1" type="ORF">OO013_17235</name>
</gene>
<organism evidence="1 2">
    <name type="scientific">Mangrovivirga halotolerans</name>
    <dbReference type="NCBI Taxonomy" id="2993936"/>
    <lineage>
        <taxon>Bacteria</taxon>
        <taxon>Pseudomonadati</taxon>
        <taxon>Bacteroidota</taxon>
        <taxon>Cytophagia</taxon>
        <taxon>Cytophagales</taxon>
        <taxon>Mangrovivirgaceae</taxon>
        <taxon>Mangrovivirga</taxon>
    </lineage>
</organism>
<comment type="caution">
    <text evidence="1">The sequence shown here is derived from an EMBL/GenBank/DDBJ whole genome shotgun (WGS) entry which is preliminary data.</text>
</comment>
<evidence type="ECO:0008006" key="3">
    <source>
        <dbReference type="Google" id="ProtNLM"/>
    </source>
</evidence>
<evidence type="ECO:0000313" key="2">
    <source>
        <dbReference type="Proteomes" id="UP001209885"/>
    </source>
</evidence>
<dbReference type="RefSeq" id="WP_266058227.1">
    <property type="nucleotide sequence ID" value="NZ_JAPFQN010000010.1"/>
</dbReference>
<keyword evidence="2" id="KW-1185">Reference proteome</keyword>
<reference evidence="1 2" key="1">
    <citation type="submission" date="2022-11" db="EMBL/GenBank/DDBJ databases">
        <title>The characterization of three novel Bacteroidetes species and genomic analysis of their roles in tidal elemental geochemical cycles.</title>
        <authorList>
            <person name="Ma K."/>
        </authorList>
    </citation>
    <scope>NUCLEOTIDE SEQUENCE [LARGE SCALE GENOMIC DNA]</scope>
    <source>
        <strain evidence="1 2">M17</strain>
    </source>
</reference>
<dbReference type="EMBL" id="JAPFQN010000010">
    <property type="protein sequence ID" value="MCX2745629.1"/>
    <property type="molecule type" value="Genomic_DNA"/>
</dbReference>
<accession>A0ABT3RWB3</accession>
<dbReference type="Proteomes" id="UP001209885">
    <property type="component" value="Unassembled WGS sequence"/>
</dbReference>
<evidence type="ECO:0000313" key="1">
    <source>
        <dbReference type="EMBL" id="MCX2745629.1"/>
    </source>
</evidence>